<organism evidence="2 3">
    <name type="scientific">Zancudomyces culisetae</name>
    <name type="common">Gut fungus</name>
    <name type="synonym">Smittium culisetae</name>
    <dbReference type="NCBI Taxonomy" id="1213189"/>
    <lineage>
        <taxon>Eukaryota</taxon>
        <taxon>Fungi</taxon>
        <taxon>Fungi incertae sedis</taxon>
        <taxon>Zoopagomycota</taxon>
        <taxon>Kickxellomycotina</taxon>
        <taxon>Harpellomycetes</taxon>
        <taxon>Harpellales</taxon>
        <taxon>Legeriomycetaceae</taxon>
        <taxon>Zancudomyces</taxon>
    </lineage>
</organism>
<feature type="compositionally biased region" description="Basic residues" evidence="1">
    <location>
        <begin position="28"/>
        <end position="38"/>
    </location>
</feature>
<name>A0A1R1PI29_ZANCU</name>
<evidence type="ECO:0000313" key="2">
    <source>
        <dbReference type="EMBL" id="OMH80502.1"/>
    </source>
</evidence>
<accession>A0A1R1PI29</accession>
<reference evidence="3" key="1">
    <citation type="submission" date="2017-01" db="EMBL/GenBank/DDBJ databases">
        <authorList>
            <person name="Wang Y."/>
            <person name="White M."/>
            <person name="Kvist S."/>
            <person name="Moncalvo J.-M."/>
        </authorList>
    </citation>
    <scope>NUCLEOTIDE SEQUENCE [LARGE SCALE GENOMIC DNA]</scope>
    <source>
        <strain evidence="3">COL-18-3</strain>
    </source>
</reference>
<feature type="compositionally biased region" description="Low complexity" evidence="1">
    <location>
        <begin position="118"/>
        <end position="131"/>
    </location>
</feature>
<comment type="caution">
    <text evidence="2">The sequence shown here is derived from an EMBL/GenBank/DDBJ whole genome shotgun (WGS) entry which is preliminary data.</text>
</comment>
<protein>
    <submittedName>
        <fullName evidence="2">Uncharacterized protein</fullName>
    </submittedName>
</protein>
<dbReference type="Proteomes" id="UP000188320">
    <property type="component" value="Unassembled WGS sequence"/>
</dbReference>
<sequence length="233" mass="26050">MIIYIYTKEKKQENSKSDKSKEKEKDRQKRKYVTKKSRLSKDDEDDYGTAGDNSSQRSIKNTSKNTLKYATKKSSHDKTAESKKWAHGDKEQKRGMREQHRVDGEDSDQDVSILTTASSSSSSSDYISDSSTENDTYSRANLPERLVLSDAAAYSSVSGPFALMTARLVNHPGYLAKVFGSSFSNSKADGHDDACADIASDYTEFIQSKHKSKNTTTLFEKYGSFGAEYGMTR</sequence>
<keyword evidence="3" id="KW-1185">Reference proteome</keyword>
<evidence type="ECO:0000313" key="3">
    <source>
        <dbReference type="Proteomes" id="UP000188320"/>
    </source>
</evidence>
<gene>
    <name evidence="2" type="ORF">AX774_g6048</name>
</gene>
<feature type="compositionally biased region" description="Polar residues" evidence="1">
    <location>
        <begin position="51"/>
        <end position="68"/>
    </location>
</feature>
<dbReference type="EMBL" id="LSSK01001166">
    <property type="protein sequence ID" value="OMH80502.1"/>
    <property type="molecule type" value="Genomic_DNA"/>
</dbReference>
<feature type="compositionally biased region" description="Basic and acidic residues" evidence="1">
    <location>
        <begin position="7"/>
        <end position="27"/>
    </location>
</feature>
<proteinExistence type="predicted"/>
<feature type="compositionally biased region" description="Basic and acidic residues" evidence="1">
    <location>
        <begin position="74"/>
        <end position="104"/>
    </location>
</feature>
<feature type="region of interest" description="Disordered" evidence="1">
    <location>
        <begin position="1"/>
        <end position="136"/>
    </location>
</feature>
<dbReference type="AlphaFoldDB" id="A0A1R1PI29"/>
<evidence type="ECO:0000256" key="1">
    <source>
        <dbReference type="SAM" id="MobiDB-lite"/>
    </source>
</evidence>